<dbReference type="Pfam" id="PF13692">
    <property type="entry name" value="Glyco_trans_1_4"/>
    <property type="match status" value="1"/>
</dbReference>
<feature type="region of interest" description="Disordered" evidence="2">
    <location>
        <begin position="173"/>
        <end position="210"/>
    </location>
</feature>
<feature type="compositionally biased region" description="Polar residues" evidence="2">
    <location>
        <begin position="268"/>
        <end position="283"/>
    </location>
</feature>
<keyword evidence="1" id="KW-0175">Coiled coil</keyword>
<feature type="compositionally biased region" description="Low complexity" evidence="2">
    <location>
        <begin position="1004"/>
        <end position="1023"/>
    </location>
</feature>
<name>A0A7G2EH42_ARATH</name>
<feature type="compositionally biased region" description="Polar residues" evidence="2">
    <location>
        <begin position="91"/>
        <end position="101"/>
    </location>
</feature>
<feature type="coiled-coil region" evidence="1">
    <location>
        <begin position="1386"/>
        <end position="1435"/>
    </location>
</feature>
<feature type="compositionally biased region" description="Low complexity" evidence="2">
    <location>
        <begin position="809"/>
        <end position="827"/>
    </location>
</feature>
<dbReference type="PANTHER" id="PTHR46656:SF3">
    <property type="entry name" value="PUTATIVE-RELATED"/>
    <property type="match status" value="1"/>
</dbReference>
<organism evidence="3 4">
    <name type="scientific">Arabidopsis thaliana</name>
    <name type="common">Mouse-ear cress</name>
    <dbReference type="NCBI Taxonomy" id="3702"/>
    <lineage>
        <taxon>Eukaryota</taxon>
        <taxon>Viridiplantae</taxon>
        <taxon>Streptophyta</taxon>
        <taxon>Embryophyta</taxon>
        <taxon>Tracheophyta</taxon>
        <taxon>Spermatophyta</taxon>
        <taxon>Magnoliopsida</taxon>
        <taxon>eudicotyledons</taxon>
        <taxon>Gunneridae</taxon>
        <taxon>Pentapetalae</taxon>
        <taxon>rosids</taxon>
        <taxon>malvids</taxon>
        <taxon>Brassicales</taxon>
        <taxon>Brassicaceae</taxon>
        <taxon>Camelineae</taxon>
        <taxon>Arabidopsis</taxon>
    </lineage>
</organism>
<feature type="compositionally biased region" description="Basic and acidic residues" evidence="2">
    <location>
        <begin position="660"/>
        <end position="673"/>
    </location>
</feature>
<feature type="compositionally biased region" description="Low complexity" evidence="2">
    <location>
        <begin position="1065"/>
        <end position="1110"/>
    </location>
</feature>
<gene>
    <name evidence="3" type="ORF">AT9943_LOCUS10644</name>
</gene>
<feature type="compositionally biased region" description="Polar residues" evidence="2">
    <location>
        <begin position="635"/>
        <end position="659"/>
    </location>
</feature>
<evidence type="ECO:0000256" key="2">
    <source>
        <dbReference type="SAM" id="MobiDB-lite"/>
    </source>
</evidence>
<evidence type="ECO:0000313" key="4">
    <source>
        <dbReference type="Proteomes" id="UP000516314"/>
    </source>
</evidence>
<dbReference type="EMBL" id="LR881468">
    <property type="protein sequence ID" value="CAD5322644.1"/>
    <property type="molecule type" value="Genomic_DNA"/>
</dbReference>
<protein>
    <submittedName>
        <fullName evidence="3">(thale cress) hypothetical protein</fullName>
    </submittedName>
</protein>
<feature type="region of interest" description="Disordered" evidence="2">
    <location>
        <begin position="83"/>
        <end position="118"/>
    </location>
</feature>
<feature type="compositionally biased region" description="Low complexity" evidence="2">
    <location>
        <begin position="728"/>
        <end position="741"/>
    </location>
</feature>
<feature type="region of interest" description="Disordered" evidence="2">
    <location>
        <begin position="329"/>
        <end position="348"/>
    </location>
</feature>
<feature type="compositionally biased region" description="Gly residues" evidence="2">
    <location>
        <begin position="47"/>
        <end position="58"/>
    </location>
</feature>
<feature type="region of interest" description="Disordered" evidence="2">
    <location>
        <begin position="467"/>
        <end position="538"/>
    </location>
</feature>
<evidence type="ECO:0000313" key="3">
    <source>
        <dbReference type="EMBL" id="CAD5322644.1"/>
    </source>
</evidence>
<feature type="region of interest" description="Disordered" evidence="2">
    <location>
        <begin position="1004"/>
        <end position="1028"/>
    </location>
</feature>
<feature type="compositionally biased region" description="Basic residues" evidence="2">
    <location>
        <begin position="22"/>
        <end position="32"/>
    </location>
</feature>
<feature type="region of interest" description="Disordered" evidence="2">
    <location>
        <begin position="1064"/>
        <end position="1110"/>
    </location>
</feature>
<feature type="region of interest" description="Disordered" evidence="2">
    <location>
        <begin position="719"/>
        <end position="857"/>
    </location>
</feature>
<feature type="region of interest" description="Disordered" evidence="2">
    <location>
        <begin position="266"/>
        <end position="296"/>
    </location>
</feature>
<dbReference type="Gene3D" id="3.40.50.2000">
    <property type="entry name" value="Glycogen Phosphorylase B"/>
    <property type="match status" value="1"/>
</dbReference>
<dbReference type="SUPFAM" id="SSF53756">
    <property type="entry name" value="UDP-Glycosyltransferase/glycogen phosphorylase"/>
    <property type="match status" value="1"/>
</dbReference>
<dbReference type="Gene3D" id="6.10.250.1710">
    <property type="match status" value="1"/>
</dbReference>
<dbReference type="GO" id="GO:0007034">
    <property type="term" value="P:vacuolar transport"/>
    <property type="evidence" value="ECO:0007669"/>
    <property type="project" value="InterPro"/>
</dbReference>
<feature type="region of interest" description="Disordered" evidence="2">
    <location>
        <begin position="635"/>
        <end position="680"/>
    </location>
</feature>
<accession>A0A7G2EH42</accession>
<feature type="region of interest" description="Disordered" evidence="2">
    <location>
        <begin position="1"/>
        <end position="58"/>
    </location>
</feature>
<proteinExistence type="predicted"/>
<feature type="compositionally biased region" description="Basic and acidic residues" evidence="2">
    <location>
        <begin position="396"/>
        <end position="405"/>
    </location>
</feature>
<feature type="region of interest" description="Disordered" evidence="2">
    <location>
        <begin position="1289"/>
        <end position="1315"/>
    </location>
</feature>
<reference evidence="3 4" key="1">
    <citation type="submission" date="2020-09" db="EMBL/GenBank/DDBJ databases">
        <authorList>
            <person name="Ashkenazy H."/>
        </authorList>
    </citation>
    <scope>NUCLEOTIDE SEQUENCE [LARGE SCALE GENOMIC DNA]</scope>
    <source>
        <strain evidence="4">cv. Cdm-0</strain>
    </source>
</reference>
<dbReference type="Proteomes" id="UP000516314">
    <property type="component" value="Chromosome 3"/>
</dbReference>
<dbReference type="InterPro" id="IPR005024">
    <property type="entry name" value="Snf7_fam"/>
</dbReference>
<feature type="compositionally biased region" description="Polar residues" evidence="2">
    <location>
        <begin position="597"/>
        <end position="617"/>
    </location>
</feature>
<dbReference type="Pfam" id="PF03357">
    <property type="entry name" value="Snf7"/>
    <property type="match status" value="1"/>
</dbReference>
<sequence>MASAARGESSNPYGGGLGTGGKFRKPTARRSQKTPYDRPTTSVRNAGLGGGDVRGGGWLSKLVDPAQRLITYSAQRLFGSLSRKRLGSGETPLQSPEQQKQLPERGVNQETKVGHKEDVSNLSMKNGLIRMEDTNASVDPPKDGFTDLEKILQGKTFTRSEVDRLTTLLRSKAADSSTMNEEQRNEVGMVVRHPPSHERDRTHPDNGSMNTLVSTPPGSLRTLDECIASPAQLAKAYMGSRPSEVTPSMLGLRGQAGREDSVFLNRTPFPQKSPTMSLVTKPSGQRPLENGFVTPRSRGRSAVYSMARTPYSRPQSSVKIGSLFQASPSKWEESLPSGSRQGFQSGLKRRSSVLDNDIGSVGPVRRIRQKSNLSSRSLALPVSESPLSVRANGGEKTTHTSKDSAEDIPGSSFNLVPTKSSEMASKILQQLDKLVSTREKSPSKLSPSMLRGPALKSLQNVEAPKFLGNLPEKKANSPDSSYQKQEISRESVSREVLAQSEKTGDAVDGTSKTGSSKDQDMRGKGVYMPLTNSLEEHPPKKRSFRMSAHEDFLELDDDLGAASTPCEVAEKQNAFEVEKSHISMPIGEKPLTPSEAMPSTSYISNGDASQGTSNGSLETERNKFVAFPIEAVQQSNMASEPTSKFIQGTEKSSISSGKPTSEEKRIPLEEPKKPAAVFPNISFSPPATGLLNQNSGASADIKLEKTSSTAFGVSEAWAKPTESKKTFSNSASGAESSTSAAPTLNGSIFSAGANAVTPPPSNGSLTSSPSFPPSISNIPSDNSVGDMPSTVQSFAATHNSSSIFGKLPTSNDSNSQSTSASPLSSTSPFKFGQPAAPFSAPAVSESSGQISKETEVKNATFGNTSTFKFGGMASADQSTGIVFGAKSAENKSRPGFVFGSSSVVGGSTLNPSTAAASAPESSGSLIFGVTSSSTPGTETSKISASSAATNTGNSVFGTSSFAFTSSGSSMVGGVSASTGSSVFGFNAVSSASATSSQSQASNLFGAGNAQTGNTGSGTTTSTQSIPFQFGSSPSAPSFGLSGNSSLASNSSPFGFSKSEPAVFTSGSTPQLSSTNSSASSSSTMSSPLFGTSWQAPNSSPNSGPVFSSSFTTSSTPTTFSFGGSSAATASSTTTPIFGASTNNTPSPSPIFGFGSTPPTTPQQPVFGNSGTPSQSLFGNSTPGFAFGAPNNGNGINNNQQVSMEDSMAEDTDQANRASMVAPMFGQAAVSMPQPNFAFGGGAATQPPSMANPFQFGGQPMASTLQNASPFQASQSLEFQGGGSFSLGSTGVFGAKKNTEPPPSIQDASDRINKRGDSVEDKIKKLDVELCKYKEQLKKTRPGPAQEAVKARAMRVLKQKKMYEGQRDMLYNQTFNLDQVSFAAEGLKDAQQTMTALKSANKELKGMMKTVKIQDIDNLQDEMMDLMDVSSEIQESLGRSYNIPDGLDEDDLMGELDALEADMGNETEADGMPSYLQPDTETDYDSELNLPAAPTGHNGAPHGRAQAEDEFGLPAVPRASLRDIIFSIIKNTNEENFLLAEHMPKKTYLQFLLGFHDGTPKSKSETLNPASSTPHCVLWMAPFLSSGGYSSEAWSYVLSLRNLLTNPRFRITIEHHGDLESVEFWNGLAKETKEVAIEMYREQCRPNETIVVCHSEPGAWYPPLFETLPCPPTGYEDFLSVIGRTMFETDRVNPEHVKRCNQMDHVWVPTDFHVSSFVQSGVDSSKVVKIVQPVDVGFFDPSKYKPLDLMAVGDLVLGSGMKNGFVFLSVFKWEQRKGWDVLLKAYLSEFSGEDNVALFLLTNAYHSDSDFGNKILDFVEEMNIEEPRNGYPFVYVIDKHIAQVDLPRLYKAADAFVLPTRGEGWGRPIVEAMAMSLPVITTNWSGPTEYLTERNGYPLVVEEMSEVKEGPFEGHQWAEPSVDKLRVLMRRVMSNPDEAKVKGKRGRDDMVKNFAPEVVAKVVADQIARIFDEKIRT</sequence>
<dbReference type="CDD" id="cd03801">
    <property type="entry name" value="GT4_PimA-like"/>
    <property type="match status" value="1"/>
</dbReference>
<feature type="compositionally biased region" description="Low complexity" evidence="2">
    <location>
        <begin position="767"/>
        <end position="783"/>
    </location>
</feature>
<feature type="region of interest" description="Disordered" evidence="2">
    <location>
        <begin position="384"/>
        <end position="417"/>
    </location>
</feature>
<feature type="compositionally biased region" description="Polar residues" evidence="2">
    <location>
        <begin position="789"/>
        <end position="803"/>
    </location>
</feature>
<feature type="compositionally biased region" description="Basic and acidic residues" evidence="2">
    <location>
        <begin position="195"/>
        <end position="204"/>
    </location>
</feature>
<feature type="region of interest" description="Disordered" evidence="2">
    <location>
        <begin position="594"/>
        <end position="617"/>
    </location>
</feature>
<dbReference type="PANTHER" id="PTHR46656">
    <property type="entry name" value="PUTATIVE-RELATED"/>
    <property type="match status" value="1"/>
</dbReference>
<evidence type="ECO:0000256" key="1">
    <source>
        <dbReference type="SAM" id="Coils"/>
    </source>
</evidence>